<protein>
    <submittedName>
        <fullName evidence="2">Uncharacterized protein</fullName>
    </submittedName>
</protein>
<evidence type="ECO:0000313" key="2">
    <source>
        <dbReference type="EMBL" id="RKO88435.1"/>
    </source>
</evidence>
<organism evidence="2 3">
    <name type="scientific">Blyttiomyces helicus</name>
    <dbReference type="NCBI Taxonomy" id="388810"/>
    <lineage>
        <taxon>Eukaryota</taxon>
        <taxon>Fungi</taxon>
        <taxon>Fungi incertae sedis</taxon>
        <taxon>Chytridiomycota</taxon>
        <taxon>Chytridiomycota incertae sedis</taxon>
        <taxon>Chytridiomycetes</taxon>
        <taxon>Chytridiomycetes incertae sedis</taxon>
        <taxon>Blyttiomyces</taxon>
    </lineage>
</organism>
<feature type="compositionally biased region" description="Polar residues" evidence="1">
    <location>
        <begin position="36"/>
        <end position="52"/>
    </location>
</feature>
<feature type="region of interest" description="Disordered" evidence="1">
    <location>
        <begin position="1"/>
        <end position="140"/>
    </location>
</feature>
<reference evidence="3" key="1">
    <citation type="journal article" date="2018" name="Nat. Microbiol.">
        <title>Leveraging single-cell genomics to expand the fungal tree of life.</title>
        <authorList>
            <person name="Ahrendt S.R."/>
            <person name="Quandt C.A."/>
            <person name="Ciobanu D."/>
            <person name="Clum A."/>
            <person name="Salamov A."/>
            <person name="Andreopoulos B."/>
            <person name="Cheng J.F."/>
            <person name="Woyke T."/>
            <person name="Pelin A."/>
            <person name="Henrissat B."/>
            <person name="Reynolds N.K."/>
            <person name="Benny G.L."/>
            <person name="Smith M.E."/>
            <person name="James T.Y."/>
            <person name="Grigoriev I.V."/>
        </authorList>
    </citation>
    <scope>NUCLEOTIDE SEQUENCE [LARGE SCALE GENOMIC DNA]</scope>
</reference>
<dbReference type="EMBL" id="KZ996716">
    <property type="protein sequence ID" value="RKO88435.1"/>
    <property type="molecule type" value="Genomic_DNA"/>
</dbReference>
<name>A0A4P9WA72_9FUNG</name>
<proteinExistence type="predicted"/>
<accession>A0A4P9WA72</accession>
<dbReference type="Proteomes" id="UP000269721">
    <property type="component" value="Unassembled WGS sequence"/>
</dbReference>
<dbReference type="AlphaFoldDB" id="A0A4P9WA72"/>
<keyword evidence="3" id="KW-1185">Reference proteome</keyword>
<feature type="compositionally biased region" description="Acidic residues" evidence="1">
    <location>
        <begin position="9"/>
        <end position="23"/>
    </location>
</feature>
<feature type="compositionally biased region" description="Polar residues" evidence="1">
    <location>
        <begin position="63"/>
        <end position="78"/>
    </location>
</feature>
<evidence type="ECO:0000313" key="3">
    <source>
        <dbReference type="Proteomes" id="UP000269721"/>
    </source>
</evidence>
<sequence length="216" mass="22723">MSEGHDMEMDMEDDSKNDEDADYGSDGSGQGRKRSTSVPSTRWQSTGSQDSRGGSRGPAKEATSPQALSAAVRQSSPDLSLRPLESQEPTLPPYRPPSLPPPHIEPNLRSDARMRMLQPLPPTLPNPSSWSHDIPSPAPSPPAFTSSIMHPFSFGATHASHAASTGAGAISVASAPPAATSNNTPIPSTVLLCTLSPTYELALGKGHLQRIENLAA</sequence>
<evidence type="ECO:0000256" key="1">
    <source>
        <dbReference type="SAM" id="MobiDB-lite"/>
    </source>
</evidence>
<feature type="compositionally biased region" description="Pro residues" evidence="1">
    <location>
        <begin position="90"/>
        <end position="104"/>
    </location>
</feature>
<gene>
    <name evidence="2" type="ORF">BDK51DRAFT_51199</name>
</gene>